<proteinExistence type="predicted"/>
<evidence type="ECO:0000313" key="2">
    <source>
        <dbReference type="Proteomes" id="UP000198942"/>
    </source>
</evidence>
<organism evidence="1 2">
    <name type="scientific">Mucilaginibacter gossypiicola</name>
    <dbReference type="NCBI Taxonomy" id="551995"/>
    <lineage>
        <taxon>Bacteria</taxon>
        <taxon>Pseudomonadati</taxon>
        <taxon>Bacteroidota</taxon>
        <taxon>Sphingobacteriia</taxon>
        <taxon>Sphingobacteriales</taxon>
        <taxon>Sphingobacteriaceae</taxon>
        <taxon>Mucilaginibacter</taxon>
    </lineage>
</organism>
<dbReference type="AlphaFoldDB" id="A0A1H8F2W0"/>
<keyword evidence="2" id="KW-1185">Reference proteome</keyword>
<name>A0A1H8F2W0_9SPHI</name>
<accession>A0A1H8F2W0</accession>
<protein>
    <submittedName>
        <fullName evidence="1">Uncharacterized protein</fullName>
    </submittedName>
</protein>
<dbReference type="Proteomes" id="UP000198942">
    <property type="component" value="Unassembled WGS sequence"/>
</dbReference>
<gene>
    <name evidence="1" type="ORF">SAMN05192574_102917</name>
</gene>
<evidence type="ECO:0000313" key="1">
    <source>
        <dbReference type="EMBL" id="SEN25338.1"/>
    </source>
</evidence>
<sequence>MAIAKKYMKTNLNPEGLEPSIEQNVVNAEAITYDSLTVLQKQRVDYLKPMIGDHAIKVVYNLDKRGPNSWIVVYEKVAKIHKATYDEQRYQDAVIENIEVGNEYLHADLIGIFSQVRGDLKLQPYLTNLKRNCENDLYGLFLVKETYSIETIDGKEKKTAIGYKIIACLKPDSE</sequence>
<dbReference type="EMBL" id="FOCL01000002">
    <property type="protein sequence ID" value="SEN25338.1"/>
    <property type="molecule type" value="Genomic_DNA"/>
</dbReference>
<reference evidence="2" key="1">
    <citation type="submission" date="2016-10" db="EMBL/GenBank/DDBJ databases">
        <authorList>
            <person name="Varghese N."/>
            <person name="Submissions S."/>
        </authorList>
    </citation>
    <scope>NUCLEOTIDE SEQUENCE [LARGE SCALE GENOMIC DNA]</scope>
    <source>
        <strain evidence="2">Gh-48</strain>
    </source>
</reference>